<protein>
    <submittedName>
        <fullName evidence="1">Uncharacterized protein</fullName>
    </submittedName>
</protein>
<proteinExistence type="predicted"/>
<dbReference type="EMBL" id="LAZR01012658">
    <property type="protein sequence ID" value="KKM25713.1"/>
    <property type="molecule type" value="Genomic_DNA"/>
</dbReference>
<dbReference type="AlphaFoldDB" id="A0A0F9KUC7"/>
<gene>
    <name evidence="1" type="ORF">LCGC14_1592130</name>
</gene>
<sequence length="93" mass="10612">MKSRTRHDRWPTAALADGLRSLAIEATHHLMRPEHVDLMRAAADRMEHLRDTGRELPTWGHCGCTEERPCGLHTPIVITAPTRREQGYLNYDG</sequence>
<evidence type="ECO:0000313" key="1">
    <source>
        <dbReference type="EMBL" id="KKM25713.1"/>
    </source>
</evidence>
<comment type="caution">
    <text evidence="1">The sequence shown here is derived from an EMBL/GenBank/DDBJ whole genome shotgun (WGS) entry which is preliminary data.</text>
</comment>
<reference evidence="1" key="1">
    <citation type="journal article" date="2015" name="Nature">
        <title>Complex archaea that bridge the gap between prokaryotes and eukaryotes.</title>
        <authorList>
            <person name="Spang A."/>
            <person name="Saw J.H."/>
            <person name="Jorgensen S.L."/>
            <person name="Zaremba-Niedzwiedzka K."/>
            <person name="Martijn J."/>
            <person name="Lind A.E."/>
            <person name="van Eijk R."/>
            <person name="Schleper C."/>
            <person name="Guy L."/>
            <person name="Ettema T.J."/>
        </authorList>
    </citation>
    <scope>NUCLEOTIDE SEQUENCE</scope>
</reference>
<accession>A0A0F9KUC7</accession>
<name>A0A0F9KUC7_9ZZZZ</name>
<organism evidence="1">
    <name type="scientific">marine sediment metagenome</name>
    <dbReference type="NCBI Taxonomy" id="412755"/>
    <lineage>
        <taxon>unclassified sequences</taxon>
        <taxon>metagenomes</taxon>
        <taxon>ecological metagenomes</taxon>
    </lineage>
</organism>